<dbReference type="Pfam" id="PF13411">
    <property type="entry name" value="MerR_1"/>
    <property type="match status" value="1"/>
</dbReference>
<evidence type="ECO:0000313" key="4">
    <source>
        <dbReference type="Proteomes" id="UP000665561"/>
    </source>
</evidence>
<evidence type="ECO:0000259" key="2">
    <source>
        <dbReference type="PROSITE" id="PS50937"/>
    </source>
</evidence>
<feature type="domain" description="HTH merR-type" evidence="2">
    <location>
        <begin position="4"/>
        <end position="73"/>
    </location>
</feature>
<dbReference type="SMART" id="SM00422">
    <property type="entry name" value="HTH_MERR"/>
    <property type="match status" value="1"/>
</dbReference>
<dbReference type="PROSITE" id="PS00552">
    <property type="entry name" value="HTH_MERR_1"/>
    <property type="match status" value="1"/>
</dbReference>
<organism evidence="3 4">
    <name type="scientific">Paenibacillus glycinis</name>
    <dbReference type="NCBI Taxonomy" id="2697035"/>
    <lineage>
        <taxon>Bacteria</taxon>
        <taxon>Bacillati</taxon>
        <taxon>Bacillota</taxon>
        <taxon>Bacilli</taxon>
        <taxon>Bacillales</taxon>
        <taxon>Paenibacillaceae</taxon>
        <taxon>Paenibacillus</taxon>
    </lineage>
</organism>
<dbReference type="PROSITE" id="PS50937">
    <property type="entry name" value="HTH_MERR_2"/>
    <property type="match status" value="1"/>
</dbReference>
<dbReference type="PANTHER" id="PTHR30204:SF98">
    <property type="entry name" value="HTH-TYPE TRANSCRIPTIONAL REGULATOR ADHR"/>
    <property type="match status" value="1"/>
</dbReference>
<dbReference type="InterPro" id="IPR009061">
    <property type="entry name" value="DNA-bd_dom_put_sf"/>
</dbReference>
<dbReference type="SUPFAM" id="SSF46955">
    <property type="entry name" value="Putative DNA-binding domain"/>
    <property type="match status" value="1"/>
</dbReference>
<protein>
    <submittedName>
        <fullName evidence="3">MerR family transcriptional regulator</fullName>
    </submittedName>
</protein>
<dbReference type="PRINTS" id="PR00040">
    <property type="entry name" value="HTHMERR"/>
</dbReference>
<gene>
    <name evidence="3" type="ORF">GT019_11715</name>
</gene>
<dbReference type="RefSeq" id="WP_161743336.1">
    <property type="nucleotide sequence ID" value="NZ_JAAAMV010000007.1"/>
</dbReference>
<dbReference type="Gene3D" id="1.10.1660.10">
    <property type="match status" value="1"/>
</dbReference>
<dbReference type="CDD" id="cd01109">
    <property type="entry name" value="HTH_YyaN"/>
    <property type="match status" value="1"/>
</dbReference>
<comment type="caution">
    <text evidence="3">The sequence shown here is derived from an EMBL/GenBank/DDBJ whole genome shotgun (WGS) entry which is preliminary data.</text>
</comment>
<dbReference type="PANTHER" id="PTHR30204">
    <property type="entry name" value="REDOX-CYCLING DRUG-SENSING TRANSCRIPTIONAL ACTIVATOR SOXR"/>
    <property type="match status" value="1"/>
</dbReference>
<keyword evidence="4" id="KW-1185">Reference proteome</keyword>
<proteinExistence type="predicted"/>
<dbReference type="InterPro" id="IPR000551">
    <property type="entry name" value="MerR-type_HTH_dom"/>
</dbReference>
<evidence type="ECO:0000256" key="1">
    <source>
        <dbReference type="ARBA" id="ARBA00023125"/>
    </source>
</evidence>
<accession>A0ABW9XPI1</accession>
<dbReference type="EMBL" id="JAAAMV010000007">
    <property type="protein sequence ID" value="NBD24540.1"/>
    <property type="molecule type" value="Genomic_DNA"/>
</dbReference>
<keyword evidence="1" id="KW-0238">DNA-binding</keyword>
<evidence type="ECO:0000313" key="3">
    <source>
        <dbReference type="EMBL" id="NBD24540.1"/>
    </source>
</evidence>
<reference evidence="3 4" key="1">
    <citation type="submission" date="2020-01" db="EMBL/GenBank/DDBJ databases">
        <title>Paenibacillus soybeanensis sp. nov. isolated from the nodules of soybean (Glycine max(L.) Merr).</title>
        <authorList>
            <person name="Wang H."/>
        </authorList>
    </citation>
    <scope>NUCLEOTIDE SEQUENCE [LARGE SCALE GENOMIC DNA]</scope>
    <source>
        <strain evidence="3 4">T1</strain>
    </source>
</reference>
<name>A0ABW9XPI1_9BACL</name>
<dbReference type="Proteomes" id="UP000665561">
    <property type="component" value="Unassembled WGS sequence"/>
</dbReference>
<sequence>MEITYAIADISAETGLSIDVIRYYERIGLLPAVKRKENGHRAYSKSDLARFTFVKHLKRTQMPLKEIERYIRFYNEENYEACYRVLQEHKLSIERQIAELTGSLGMMNYKLENYRQLIQLQD</sequence>
<dbReference type="InterPro" id="IPR047057">
    <property type="entry name" value="MerR_fam"/>
</dbReference>